<dbReference type="AlphaFoldDB" id="A0A6M0ISU6"/>
<keyword evidence="2" id="KW-1185">Reference proteome</keyword>
<evidence type="ECO:0000313" key="2">
    <source>
        <dbReference type="Proteomes" id="UP000477386"/>
    </source>
</evidence>
<comment type="caution">
    <text evidence="1">The sequence shown here is derived from an EMBL/GenBank/DDBJ whole genome shotgun (WGS) entry which is preliminary data.</text>
</comment>
<accession>A0A6M0ISU6</accession>
<sequence>MAVLEVDPGETGDSFGDTFDTYLHSQPLHGPSAHAPCLLANTDLLVEPYSFLPLTTGYVYAPKLANTTPAPSPFTGRQRRHLLLAVWQI</sequence>
<proteinExistence type="predicted"/>
<reference evidence="1 2" key="1">
    <citation type="submission" date="2020-02" db="EMBL/GenBank/DDBJ databases">
        <title>Draft genome sequence of two Spirosoma agri KCTC 52727 and Spirosoma terrae KCTC 52035.</title>
        <authorList>
            <person name="Rojas J."/>
            <person name="Ambika Manirajan B."/>
            <person name="Ratering S."/>
            <person name="Suarez C."/>
            <person name="Schnell S."/>
        </authorList>
    </citation>
    <scope>NUCLEOTIDE SEQUENCE [LARGE SCALE GENOMIC DNA]</scope>
    <source>
        <strain evidence="1 2">KCTC 52727</strain>
    </source>
</reference>
<name>A0A6M0ISU6_9BACT</name>
<dbReference type="EMBL" id="JAAGNZ010000003">
    <property type="protein sequence ID" value="NEU70183.1"/>
    <property type="molecule type" value="Genomic_DNA"/>
</dbReference>
<protein>
    <submittedName>
        <fullName evidence="1">Uncharacterized protein</fullName>
    </submittedName>
</protein>
<dbReference type="Proteomes" id="UP000477386">
    <property type="component" value="Unassembled WGS sequence"/>
</dbReference>
<gene>
    <name evidence="1" type="ORF">GK091_25120</name>
</gene>
<organism evidence="1 2">
    <name type="scientific">Spirosoma agri</name>
    <dbReference type="NCBI Taxonomy" id="1987381"/>
    <lineage>
        <taxon>Bacteria</taxon>
        <taxon>Pseudomonadati</taxon>
        <taxon>Bacteroidota</taxon>
        <taxon>Cytophagia</taxon>
        <taxon>Cytophagales</taxon>
        <taxon>Cytophagaceae</taxon>
        <taxon>Spirosoma</taxon>
    </lineage>
</organism>
<evidence type="ECO:0000313" key="1">
    <source>
        <dbReference type="EMBL" id="NEU70183.1"/>
    </source>
</evidence>
<dbReference type="RefSeq" id="WP_164043443.1">
    <property type="nucleotide sequence ID" value="NZ_JAAGNZ010000003.1"/>
</dbReference>